<dbReference type="Gene3D" id="1.20.144.10">
    <property type="entry name" value="Phosphatidic acid phosphatase type 2/haloperoxidase"/>
    <property type="match status" value="1"/>
</dbReference>
<dbReference type="AlphaFoldDB" id="A0A537LP92"/>
<name>A0A537LP92_9BACT</name>
<gene>
    <name evidence="3" type="ORF">E6G99_02180</name>
</gene>
<feature type="domain" description="Phosphatidic acid phosphatase type 2/haloperoxidase" evidence="2">
    <location>
        <begin position="27"/>
        <end position="147"/>
    </location>
</feature>
<feature type="transmembrane region" description="Helical" evidence="1">
    <location>
        <begin position="31"/>
        <end position="50"/>
    </location>
</feature>
<dbReference type="InterPro" id="IPR036938">
    <property type="entry name" value="PAP2/HPO_sf"/>
</dbReference>
<keyword evidence="1" id="KW-0812">Transmembrane</keyword>
<feature type="transmembrane region" description="Helical" evidence="1">
    <location>
        <begin position="131"/>
        <end position="149"/>
    </location>
</feature>
<protein>
    <submittedName>
        <fullName evidence="3">Phosphatase PAP2 family protein</fullName>
    </submittedName>
</protein>
<organism evidence="3 4">
    <name type="scientific">Candidatus Segetimicrobium genomatis</name>
    <dbReference type="NCBI Taxonomy" id="2569760"/>
    <lineage>
        <taxon>Bacteria</taxon>
        <taxon>Bacillati</taxon>
        <taxon>Candidatus Sysuimicrobiota</taxon>
        <taxon>Candidatus Sysuimicrobiia</taxon>
        <taxon>Candidatus Sysuimicrobiales</taxon>
        <taxon>Candidatus Segetimicrobiaceae</taxon>
        <taxon>Candidatus Segetimicrobium</taxon>
    </lineage>
</organism>
<dbReference type="Proteomes" id="UP000318661">
    <property type="component" value="Unassembled WGS sequence"/>
</dbReference>
<keyword evidence="1" id="KW-1133">Transmembrane helix</keyword>
<feature type="transmembrane region" description="Helical" evidence="1">
    <location>
        <begin position="105"/>
        <end position="125"/>
    </location>
</feature>
<keyword evidence="1" id="KW-0472">Membrane</keyword>
<evidence type="ECO:0000313" key="4">
    <source>
        <dbReference type="Proteomes" id="UP000318661"/>
    </source>
</evidence>
<feature type="non-terminal residue" evidence="3">
    <location>
        <position position="1"/>
    </location>
</feature>
<evidence type="ECO:0000259" key="2">
    <source>
        <dbReference type="SMART" id="SM00014"/>
    </source>
</evidence>
<proteinExistence type="predicted"/>
<dbReference type="InterPro" id="IPR000326">
    <property type="entry name" value="PAP2/HPO"/>
</dbReference>
<dbReference type="SUPFAM" id="SSF48317">
    <property type="entry name" value="Acid phosphatase/Vanadium-dependent haloperoxidase"/>
    <property type="match status" value="1"/>
</dbReference>
<evidence type="ECO:0000256" key="1">
    <source>
        <dbReference type="SAM" id="Phobius"/>
    </source>
</evidence>
<sequence>TIAGNVEVTVVLAVLIAVALARRGRTQLSVALWAVFIGGLAVEWIVKHWLPHPGVPESLRRPGVNILHYLVRTPYSYPSGHAFRTMLLATAASWLRAKTSRWKRLLPYVLGAAVALMGVALVYLGDHWASEVIGGYLLAVLGITLLVLTGRPPGS</sequence>
<dbReference type="SMART" id="SM00014">
    <property type="entry name" value="acidPPc"/>
    <property type="match status" value="1"/>
</dbReference>
<evidence type="ECO:0000313" key="3">
    <source>
        <dbReference type="EMBL" id="TMJ09815.1"/>
    </source>
</evidence>
<reference evidence="3 4" key="1">
    <citation type="journal article" date="2019" name="Nat. Microbiol.">
        <title>Mediterranean grassland soil C-N compound turnover is dependent on rainfall and depth, and is mediated by genomically divergent microorganisms.</title>
        <authorList>
            <person name="Diamond S."/>
            <person name="Andeer P.F."/>
            <person name="Li Z."/>
            <person name="Crits-Christoph A."/>
            <person name="Burstein D."/>
            <person name="Anantharaman K."/>
            <person name="Lane K.R."/>
            <person name="Thomas B.C."/>
            <person name="Pan C."/>
            <person name="Northen T.R."/>
            <person name="Banfield J.F."/>
        </authorList>
    </citation>
    <scope>NUCLEOTIDE SEQUENCE [LARGE SCALE GENOMIC DNA]</scope>
    <source>
        <strain evidence="3">NP_2</strain>
    </source>
</reference>
<comment type="caution">
    <text evidence="3">The sequence shown here is derived from an EMBL/GenBank/DDBJ whole genome shotgun (WGS) entry which is preliminary data.</text>
</comment>
<dbReference type="Pfam" id="PF01569">
    <property type="entry name" value="PAP2"/>
    <property type="match status" value="1"/>
</dbReference>
<dbReference type="EMBL" id="VBAJ01000037">
    <property type="protein sequence ID" value="TMJ09815.1"/>
    <property type="molecule type" value="Genomic_DNA"/>
</dbReference>
<accession>A0A537LP92</accession>